<protein>
    <submittedName>
        <fullName evidence="1">Uncharacterized protein</fullName>
    </submittedName>
</protein>
<dbReference type="EMBL" id="JAIWYP010000011">
    <property type="protein sequence ID" value="KAH3734335.1"/>
    <property type="molecule type" value="Genomic_DNA"/>
</dbReference>
<gene>
    <name evidence="1" type="ORF">DPMN_040774</name>
</gene>
<reference evidence="1" key="1">
    <citation type="journal article" date="2019" name="bioRxiv">
        <title>The Genome of the Zebra Mussel, Dreissena polymorpha: A Resource for Invasive Species Research.</title>
        <authorList>
            <person name="McCartney M.A."/>
            <person name="Auch B."/>
            <person name="Kono T."/>
            <person name="Mallez S."/>
            <person name="Zhang Y."/>
            <person name="Obille A."/>
            <person name="Becker A."/>
            <person name="Abrahante J.E."/>
            <person name="Garbe J."/>
            <person name="Badalamenti J.P."/>
            <person name="Herman A."/>
            <person name="Mangelson H."/>
            <person name="Liachko I."/>
            <person name="Sullivan S."/>
            <person name="Sone E.D."/>
            <person name="Koren S."/>
            <person name="Silverstein K.A.T."/>
            <person name="Beckman K.B."/>
            <person name="Gohl D.M."/>
        </authorList>
    </citation>
    <scope>NUCLEOTIDE SEQUENCE</scope>
    <source>
        <strain evidence="1">Duluth1</strain>
        <tissue evidence="1">Whole animal</tissue>
    </source>
</reference>
<dbReference type="AlphaFoldDB" id="A0A9D4HTD9"/>
<organism evidence="1 2">
    <name type="scientific">Dreissena polymorpha</name>
    <name type="common">Zebra mussel</name>
    <name type="synonym">Mytilus polymorpha</name>
    <dbReference type="NCBI Taxonomy" id="45954"/>
    <lineage>
        <taxon>Eukaryota</taxon>
        <taxon>Metazoa</taxon>
        <taxon>Spiralia</taxon>
        <taxon>Lophotrochozoa</taxon>
        <taxon>Mollusca</taxon>
        <taxon>Bivalvia</taxon>
        <taxon>Autobranchia</taxon>
        <taxon>Heteroconchia</taxon>
        <taxon>Euheterodonta</taxon>
        <taxon>Imparidentia</taxon>
        <taxon>Neoheterodontei</taxon>
        <taxon>Myida</taxon>
        <taxon>Dreissenoidea</taxon>
        <taxon>Dreissenidae</taxon>
        <taxon>Dreissena</taxon>
    </lineage>
</organism>
<reference evidence="1" key="2">
    <citation type="submission" date="2020-11" db="EMBL/GenBank/DDBJ databases">
        <authorList>
            <person name="McCartney M.A."/>
            <person name="Auch B."/>
            <person name="Kono T."/>
            <person name="Mallez S."/>
            <person name="Becker A."/>
            <person name="Gohl D.M."/>
            <person name="Silverstein K.A.T."/>
            <person name="Koren S."/>
            <person name="Bechman K.B."/>
            <person name="Herman A."/>
            <person name="Abrahante J.E."/>
            <person name="Garbe J."/>
        </authorList>
    </citation>
    <scope>NUCLEOTIDE SEQUENCE</scope>
    <source>
        <strain evidence="1">Duluth1</strain>
        <tissue evidence="1">Whole animal</tissue>
    </source>
</reference>
<dbReference type="Proteomes" id="UP000828390">
    <property type="component" value="Unassembled WGS sequence"/>
</dbReference>
<sequence length="50" mass="5769">MTLELKRYWVIISLAGEISTDIGQTIRFSGEDSIQCINTRLRRQGDQKVK</sequence>
<accession>A0A9D4HTD9</accession>
<name>A0A9D4HTD9_DREPO</name>
<evidence type="ECO:0000313" key="1">
    <source>
        <dbReference type="EMBL" id="KAH3734335.1"/>
    </source>
</evidence>
<keyword evidence="2" id="KW-1185">Reference proteome</keyword>
<evidence type="ECO:0000313" key="2">
    <source>
        <dbReference type="Proteomes" id="UP000828390"/>
    </source>
</evidence>
<comment type="caution">
    <text evidence="1">The sequence shown here is derived from an EMBL/GenBank/DDBJ whole genome shotgun (WGS) entry which is preliminary data.</text>
</comment>
<proteinExistence type="predicted"/>